<evidence type="ECO:0008006" key="3">
    <source>
        <dbReference type="Google" id="ProtNLM"/>
    </source>
</evidence>
<name>A0A395SW09_9HYPO</name>
<proteinExistence type="predicted"/>
<dbReference type="STRING" id="694270.A0A395SW09"/>
<dbReference type="Pfam" id="PF26639">
    <property type="entry name" value="Het-6_barrel"/>
    <property type="match status" value="1"/>
</dbReference>
<evidence type="ECO:0000313" key="1">
    <source>
        <dbReference type="EMBL" id="RGP76299.1"/>
    </source>
</evidence>
<dbReference type="InterPro" id="IPR052895">
    <property type="entry name" value="HetReg/Transcr_Mod"/>
</dbReference>
<gene>
    <name evidence="1" type="ORF">FLONG3_5345</name>
</gene>
<accession>A0A395SW09</accession>
<dbReference type="OrthoDB" id="5416609at2759"/>
<dbReference type="AlphaFoldDB" id="A0A395SW09"/>
<dbReference type="Proteomes" id="UP000266234">
    <property type="component" value="Unassembled WGS sequence"/>
</dbReference>
<reference evidence="1 2" key="1">
    <citation type="journal article" date="2018" name="PLoS Pathog.">
        <title>Evolution of structural diversity of trichothecenes, a family of toxins produced by plant pathogenic and entomopathogenic fungi.</title>
        <authorList>
            <person name="Proctor R.H."/>
            <person name="McCormick S.P."/>
            <person name="Kim H.S."/>
            <person name="Cardoza R.E."/>
            <person name="Stanley A.M."/>
            <person name="Lindo L."/>
            <person name="Kelly A."/>
            <person name="Brown D.W."/>
            <person name="Lee T."/>
            <person name="Vaughan M.M."/>
            <person name="Alexander N.J."/>
            <person name="Busman M."/>
            <person name="Gutierrez S."/>
        </authorList>
    </citation>
    <scope>NUCLEOTIDE SEQUENCE [LARGE SCALE GENOMIC DNA]</scope>
    <source>
        <strain evidence="1 2">NRRL 20695</strain>
    </source>
</reference>
<sequence>MNIAEPDGWHHGEETCPSATHGFVISAQATRGAVAMLKREWWSRVWTVQEMILAPTVIFMCGSLAASAPDVEYVCNSILMHTVSEAFDANDAGTFYDLGDLISDPDGKFYIAKMRLHRTSSIKKELGTLLCLHRWLRAKDPRDKVYGCLGIAASLYGIEPDYTISTVECYTRAAFKIISGSRSLEIFSALRTPSCLKGSLTELPSWVPDWSYDFTSIPDQEKGPSGINNPIIRENVRTPILIETRDAFPEWKASKSNLSFTTRLLEDRKTLILKGFILDKVSSVGDKLVYPFPGPELSSDDVVADLIHELKRTSKIWAGIGGVIHTIKGWQDLAFKTPDLQLISGESRMDAFLTTLVSNRIRRDADRRNVLEYLEKSVRIGFEMPTSGKILNQLFISQIAPKLYFKLLGYIKLHSIDWSDMLSVGKSFTDIQWAFDHKIAITSSGYLCLVPWATESGDRIALLQGGRTPYVFRKAEKKWNIIGDCYVHGIMSGEAWSDDRCVDMEII</sequence>
<dbReference type="PANTHER" id="PTHR24148">
    <property type="entry name" value="ANKYRIN REPEAT DOMAIN-CONTAINING PROTEIN 39 HOMOLOG-RELATED"/>
    <property type="match status" value="1"/>
</dbReference>
<organism evidence="1 2">
    <name type="scientific">Fusarium longipes</name>
    <dbReference type="NCBI Taxonomy" id="694270"/>
    <lineage>
        <taxon>Eukaryota</taxon>
        <taxon>Fungi</taxon>
        <taxon>Dikarya</taxon>
        <taxon>Ascomycota</taxon>
        <taxon>Pezizomycotina</taxon>
        <taxon>Sordariomycetes</taxon>
        <taxon>Hypocreomycetidae</taxon>
        <taxon>Hypocreales</taxon>
        <taxon>Nectriaceae</taxon>
        <taxon>Fusarium</taxon>
    </lineage>
</organism>
<comment type="caution">
    <text evidence="1">The sequence shown here is derived from an EMBL/GenBank/DDBJ whole genome shotgun (WGS) entry which is preliminary data.</text>
</comment>
<dbReference type="EMBL" id="PXOG01000115">
    <property type="protein sequence ID" value="RGP76299.1"/>
    <property type="molecule type" value="Genomic_DNA"/>
</dbReference>
<keyword evidence="2" id="KW-1185">Reference proteome</keyword>
<evidence type="ECO:0000313" key="2">
    <source>
        <dbReference type="Proteomes" id="UP000266234"/>
    </source>
</evidence>
<dbReference type="PANTHER" id="PTHR24148:SF82">
    <property type="entry name" value="HETEROKARYON INCOMPATIBILITY DOMAIN-CONTAINING PROTEIN"/>
    <property type="match status" value="1"/>
</dbReference>
<protein>
    <recommendedName>
        <fullName evidence="3">Heterokaryon incompatibility domain-containing protein</fullName>
    </recommendedName>
</protein>